<evidence type="ECO:0000313" key="2">
    <source>
        <dbReference type="EMBL" id="KAJ7951355.1"/>
    </source>
</evidence>
<sequence>MYGRAFDSTEPGFTSTDRRLPGEPEQKTVLFITKIDEKHPQIFTGKPQEESGDKTKLSTVPIYLPEEIETKEKSLRKFKLSDSEDVGMRVITLAGENKGAFMELTQTPQKQVGPHSHPFIKTIEGKLQSSSGSSEDGSVKNKDKKNKGKTVTSPQMRAFMNSNVQGVNNSIIFNGSCTHHDPGVHLSLSRKPFSEGVEIKEHGNAPHT</sequence>
<dbReference type="Proteomes" id="UP001163823">
    <property type="component" value="Chromosome 11"/>
</dbReference>
<evidence type="ECO:0000313" key="3">
    <source>
        <dbReference type="Proteomes" id="UP001163823"/>
    </source>
</evidence>
<protein>
    <submittedName>
        <fullName evidence="2">Vegetative cell wall protein gp1-like</fullName>
    </submittedName>
</protein>
<dbReference type="PANTHER" id="PTHR33472">
    <property type="entry name" value="OS01G0106600 PROTEIN"/>
    <property type="match status" value="1"/>
</dbReference>
<comment type="caution">
    <text evidence="2">The sequence shown here is derived from an EMBL/GenBank/DDBJ whole genome shotgun (WGS) entry which is preliminary data.</text>
</comment>
<feature type="compositionally biased region" description="Basic and acidic residues" evidence="1">
    <location>
        <begin position="16"/>
        <end position="26"/>
    </location>
</feature>
<name>A0AAD7L634_QUISA</name>
<proteinExistence type="predicted"/>
<dbReference type="KEGG" id="qsa:O6P43_027414"/>
<feature type="region of interest" description="Disordered" evidence="1">
    <location>
        <begin position="124"/>
        <end position="158"/>
    </location>
</feature>
<evidence type="ECO:0000256" key="1">
    <source>
        <dbReference type="SAM" id="MobiDB-lite"/>
    </source>
</evidence>
<reference evidence="2" key="1">
    <citation type="journal article" date="2023" name="Science">
        <title>Elucidation of the pathway for biosynthesis of saponin adjuvants from the soapbark tree.</title>
        <authorList>
            <person name="Reed J."/>
            <person name="Orme A."/>
            <person name="El-Demerdash A."/>
            <person name="Owen C."/>
            <person name="Martin L.B.B."/>
            <person name="Misra R.C."/>
            <person name="Kikuchi S."/>
            <person name="Rejzek M."/>
            <person name="Martin A.C."/>
            <person name="Harkess A."/>
            <person name="Leebens-Mack J."/>
            <person name="Louveau T."/>
            <person name="Stephenson M.J."/>
            <person name="Osbourn A."/>
        </authorList>
    </citation>
    <scope>NUCLEOTIDE SEQUENCE</scope>
    <source>
        <strain evidence="2">S10</strain>
    </source>
</reference>
<gene>
    <name evidence="2" type="ORF">O6P43_027414</name>
</gene>
<accession>A0AAD7L634</accession>
<keyword evidence="3" id="KW-1185">Reference proteome</keyword>
<dbReference type="AlphaFoldDB" id="A0AAD7L634"/>
<organism evidence="2 3">
    <name type="scientific">Quillaja saponaria</name>
    <name type="common">Soap bark tree</name>
    <dbReference type="NCBI Taxonomy" id="32244"/>
    <lineage>
        <taxon>Eukaryota</taxon>
        <taxon>Viridiplantae</taxon>
        <taxon>Streptophyta</taxon>
        <taxon>Embryophyta</taxon>
        <taxon>Tracheophyta</taxon>
        <taxon>Spermatophyta</taxon>
        <taxon>Magnoliopsida</taxon>
        <taxon>eudicotyledons</taxon>
        <taxon>Gunneridae</taxon>
        <taxon>Pentapetalae</taxon>
        <taxon>rosids</taxon>
        <taxon>fabids</taxon>
        <taxon>Fabales</taxon>
        <taxon>Quillajaceae</taxon>
        <taxon>Quillaja</taxon>
    </lineage>
</organism>
<dbReference type="PANTHER" id="PTHR33472:SF1">
    <property type="entry name" value="EXTENSIN-RELATED"/>
    <property type="match status" value="1"/>
</dbReference>
<feature type="region of interest" description="Disordered" evidence="1">
    <location>
        <begin position="1"/>
        <end position="26"/>
    </location>
</feature>
<dbReference type="EMBL" id="JARAOO010000011">
    <property type="protein sequence ID" value="KAJ7951355.1"/>
    <property type="molecule type" value="Genomic_DNA"/>
</dbReference>